<evidence type="ECO:0000313" key="2">
    <source>
        <dbReference type="Proteomes" id="UP001159363"/>
    </source>
</evidence>
<dbReference type="Proteomes" id="UP001159363">
    <property type="component" value="Chromosome 4"/>
</dbReference>
<comment type="caution">
    <text evidence="1">The sequence shown here is derived from an EMBL/GenBank/DDBJ whole genome shotgun (WGS) entry which is preliminary data.</text>
</comment>
<name>A0ABQ9HJ00_9NEOP</name>
<evidence type="ECO:0008006" key="3">
    <source>
        <dbReference type="Google" id="ProtNLM"/>
    </source>
</evidence>
<protein>
    <recommendedName>
        <fullName evidence="3">Recombination activating protein 1</fullName>
    </recommendedName>
</protein>
<evidence type="ECO:0000313" key="1">
    <source>
        <dbReference type="EMBL" id="KAJ8884309.1"/>
    </source>
</evidence>
<keyword evidence="2" id="KW-1185">Reference proteome</keyword>
<gene>
    <name evidence="1" type="ORF">PR048_016166</name>
</gene>
<accession>A0ABQ9HJ00</accession>
<sequence>MWCVEQDTAASSPDTNVSDICDRLEEVTGEVNKAIVTAYLRSKSRVKRKQQDEWTCLECNGKRLPEQWQYHHSVCNFCSKPGHLGRLPFLKGKDLLRENIISRLTCGHKYIQTTLSSGTNITEIETCATGLATREIPDVRLLGS</sequence>
<reference evidence="1 2" key="1">
    <citation type="submission" date="2023-02" db="EMBL/GenBank/DDBJ databases">
        <title>LHISI_Scaffold_Assembly.</title>
        <authorList>
            <person name="Stuart O.P."/>
            <person name="Cleave R."/>
            <person name="Magrath M.J.L."/>
            <person name="Mikheyev A.S."/>
        </authorList>
    </citation>
    <scope>NUCLEOTIDE SEQUENCE [LARGE SCALE GENOMIC DNA]</scope>
    <source>
        <strain evidence="1">Daus_M_001</strain>
        <tissue evidence="1">Leg muscle</tissue>
    </source>
</reference>
<organism evidence="1 2">
    <name type="scientific">Dryococelus australis</name>
    <dbReference type="NCBI Taxonomy" id="614101"/>
    <lineage>
        <taxon>Eukaryota</taxon>
        <taxon>Metazoa</taxon>
        <taxon>Ecdysozoa</taxon>
        <taxon>Arthropoda</taxon>
        <taxon>Hexapoda</taxon>
        <taxon>Insecta</taxon>
        <taxon>Pterygota</taxon>
        <taxon>Neoptera</taxon>
        <taxon>Polyneoptera</taxon>
        <taxon>Phasmatodea</taxon>
        <taxon>Verophasmatodea</taxon>
        <taxon>Anareolatae</taxon>
        <taxon>Phasmatidae</taxon>
        <taxon>Eurycanthinae</taxon>
        <taxon>Dryococelus</taxon>
    </lineage>
</organism>
<dbReference type="EMBL" id="JARBHB010000005">
    <property type="protein sequence ID" value="KAJ8884309.1"/>
    <property type="molecule type" value="Genomic_DNA"/>
</dbReference>
<proteinExistence type="predicted"/>